<evidence type="ECO:0008006" key="3">
    <source>
        <dbReference type="Google" id="ProtNLM"/>
    </source>
</evidence>
<proteinExistence type="predicted"/>
<name>A0ABR9S638_9BURK</name>
<reference evidence="1 2" key="1">
    <citation type="submission" date="2020-10" db="EMBL/GenBank/DDBJ databases">
        <title>Ramlibacter sp. HM2 16S ribosomal RNA gene Genome sequencing and assembly.</title>
        <authorList>
            <person name="Kang M."/>
        </authorList>
    </citation>
    <scope>NUCLEOTIDE SEQUENCE [LARGE SCALE GENOMIC DNA]</scope>
    <source>
        <strain evidence="1 2">HM2</strain>
    </source>
</reference>
<organism evidence="1 2">
    <name type="scientific">Ramlibacter pallidus</name>
    <dbReference type="NCBI Taxonomy" id="2780087"/>
    <lineage>
        <taxon>Bacteria</taxon>
        <taxon>Pseudomonadati</taxon>
        <taxon>Pseudomonadota</taxon>
        <taxon>Betaproteobacteria</taxon>
        <taxon>Burkholderiales</taxon>
        <taxon>Comamonadaceae</taxon>
        <taxon>Ramlibacter</taxon>
    </lineage>
</organism>
<keyword evidence="2" id="KW-1185">Reference proteome</keyword>
<comment type="caution">
    <text evidence="1">The sequence shown here is derived from an EMBL/GenBank/DDBJ whole genome shotgun (WGS) entry which is preliminary data.</text>
</comment>
<dbReference type="PROSITE" id="PS51257">
    <property type="entry name" value="PROKAR_LIPOPROTEIN"/>
    <property type="match status" value="1"/>
</dbReference>
<gene>
    <name evidence="1" type="ORF">IM787_15570</name>
</gene>
<accession>A0ABR9S638</accession>
<protein>
    <recommendedName>
        <fullName evidence="3">Lipoprotein</fullName>
    </recommendedName>
</protein>
<dbReference type="EMBL" id="JADDIV010000004">
    <property type="protein sequence ID" value="MBE7368981.1"/>
    <property type="molecule type" value="Genomic_DNA"/>
</dbReference>
<dbReference type="RefSeq" id="WP_193677594.1">
    <property type="nucleotide sequence ID" value="NZ_JADDIV010000004.1"/>
</dbReference>
<sequence>MGRPSPTLRPRLGALAAAVLVCACSGERGTSPGEAGAPAVPSPAAVPPASRARLFLTIELKGTGRKDLPNKVEWYRLASSRKAEIELAMFFPGKSPVPIVKVGGIDKHDAPMPAGMKAMADALEPCKGDEDCQRQAMVAFGQQLMANPQAVGAMKQDDTRFENWVADRRGPCAKGTFTVEDEGDGMNISPPEAAKPYRFQRTGSLDLSGQGADLLDKVCQAEVSVDRQTGLLSLRVNRLDVPVPVRMSGQAYTSEKSVPFLEGKGKLELFDQPVDTRATSWTGQGRFERAGTVSHNSGQTVAPMAATVTWRFVRE</sequence>
<dbReference type="Proteomes" id="UP000806285">
    <property type="component" value="Unassembled WGS sequence"/>
</dbReference>
<evidence type="ECO:0000313" key="1">
    <source>
        <dbReference type="EMBL" id="MBE7368981.1"/>
    </source>
</evidence>
<evidence type="ECO:0000313" key="2">
    <source>
        <dbReference type="Proteomes" id="UP000806285"/>
    </source>
</evidence>